<evidence type="ECO:0000256" key="3">
    <source>
        <dbReference type="ARBA" id="ARBA00022692"/>
    </source>
</evidence>
<protein>
    <recommendedName>
        <fullName evidence="6">GDT1 family protein</fullName>
    </recommendedName>
</protein>
<keyword evidence="8" id="KW-1185">Reference proteome</keyword>
<comment type="subcellular location">
    <subcellularLocation>
        <location evidence="1 6">Membrane</location>
        <topology evidence="1 6">Multi-pass membrane protein</topology>
    </subcellularLocation>
</comment>
<dbReference type="InterPro" id="IPR001727">
    <property type="entry name" value="GDT1-like"/>
</dbReference>
<accession>A0ABY3PQY5</accession>
<keyword evidence="5 6" id="KW-0472">Membrane</keyword>
<dbReference type="Proteomes" id="UP001054846">
    <property type="component" value="Chromosome"/>
</dbReference>
<feature type="transmembrane region" description="Helical" evidence="6">
    <location>
        <begin position="68"/>
        <end position="90"/>
    </location>
</feature>
<evidence type="ECO:0000313" key="7">
    <source>
        <dbReference type="EMBL" id="UFP96019.1"/>
    </source>
</evidence>
<gene>
    <name evidence="7" type="ORF">ISF26_07345</name>
</gene>
<proteinExistence type="inferred from homology"/>
<keyword evidence="3 6" id="KW-0812">Transmembrane</keyword>
<organism evidence="7 8">
    <name type="scientific">Gloeobacter morelensis MG652769</name>
    <dbReference type="NCBI Taxonomy" id="2781736"/>
    <lineage>
        <taxon>Bacteria</taxon>
        <taxon>Bacillati</taxon>
        <taxon>Cyanobacteriota</taxon>
        <taxon>Cyanophyceae</taxon>
        <taxon>Gloeobacterales</taxon>
        <taxon>Gloeobacteraceae</taxon>
        <taxon>Gloeobacter</taxon>
        <taxon>Gloeobacter morelensis</taxon>
    </lineage>
</organism>
<name>A0ABY3PQY5_9CYAN</name>
<evidence type="ECO:0000256" key="5">
    <source>
        <dbReference type="ARBA" id="ARBA00023136"/>
    </source>
</evidence>
<evidence type="ECO:0000256" key="6">
    <source>
        <dbReference type="RuleBase" id="RU365102"/>
    </source>
</evidence>
<evidence type="ECO:0000313" key="8">
    <source>
        <dbReference type="Proteomes" id="UP001054846"/>
    </source>
</evidence>
<evidence type="ECO:0000256" key="2">
    <source>
        <dbReference type="ARBA" id="ARBA00009190"/>
    </source>
</evidence>
<comment type="similarity">
    <text evidence="2 6">Belongs to the GDT1 family.</text>
</comment>
<feature type="transmembrane region" description="Helical" evidence="6">
    <location>
        <begin position="37"/>
        <end position="61"/>
    </location>
</feature>
<evidence type="ECO:0000256" key="4">
    <source>
        <dbReference type="ARBA" id="ARBA00022989"/>
    </source>
</evidence>
<sequence length="93" mass="9809">MDWKLVGVTFGAIFLAELGDKTQLATFLMTAKSGSPWAVFLGSSLALVLASLLGVLAGAWLSKLIPPTYLQLGAAAGFVIIGCLMFYQVWRGG</sequence>
<evidence type="ECO:0000256" key="1">
    <source>
        <dbReference type="ARBA" id="ARBA00004141"/>
    </source>
</evidence>
<comment type="caution">
    <text evidence="6">Lacks conserved residue(s) required for the propagation of feature annotation.</text>
</comment>
<dbReference type="PANTHER" id="PTHR12608">
    <property type="entry name" value="TRANSMEMBRANE PROTEIN HTP-1 RELATED"/>
    <property type="match status" value="1"/>
</dbReference>
<dbReference type="RefSeq" id="WP_011140124.1">
    <property type="nucleotide sequence ID" value="NZ_CP063845.1"/>
</dbReference>
<reference evidence="7 8" key="1">
    <citation type="journal article" date="2021" name="Genome Biol. Evol.">
        <title>Complete Genome Sequencing of a Novel Gloeobacter Species from a Waterfall Cave in Mexico.</title>
        <authorList>
            <person name="Saw J.H."/>
            <person name="Cardona T."/>
            <person name="Montejano G."/>
        </authorList>
    </citation>
    <scope>NUCLEOTIDE SEQUENCE [LARGE SCALE GENOMIC DNA]</scope>
    <source>
        <strain evidence="7">MG652769</strain>
    </source>
</reference>
<dbReference type="PANTHER" id="PTHR12608:SF1">
    <property type="entry name" value="TRANSMEMBRANE PROTEIN 165"/>
    <property type="match status" value="1"/>
</dbReference>
<dbReference type="Pfam" id="PF01169">
    <property type="entry name" value="GDT1"/>
    <property type="match status" value="1"/>
</dbReference>
<keyword evidence="4 6" id="KW-1133">Transmembrane helix</keyword>
<dbReference type="EMBL" id="CP063845">
    <property type="protein sequence ID" value="UFP96019.1"/>
    <property type="molecule type" value="Genomic_DNA"/>
</dbReference>